<reference evidence="1" key="2">
    <citation type="submission" date="2022-08" db="UniProtKB">
        <authorList>
            <consortium name="EnsemblMetazoa"/>
        </authorList>
    </citation>
    <scope>IDENTIFICATION</scope>
    <source>
        <strain evidence="1">STECLA/ALBI9_A</strain>
    </source>
</reference>
<reference evidence="1 2" key="1">
    <citation type="journal article" date="2017" name="G3 (Bethesda)">
        <title>The Physical Genome Mapping of Anopheles albimanus Corrected Scaffold Misassemblies and Identified Interarm Rearrangements in Genus Anopheles.</title>
        <authorList>
            <person name="Artemov G.N."/>
            <person name="Peery A.N."/>
            <person name="Jiang X."/>
            <person name="Tu Z."/>
            <person name="Stegniy V.N."/>
            <person name="Sharakhova M.V."/>
            <person name="Sharakhov I.V."/>
        </authorList>
    </citation>
    <scope>NUCLEOTIDE SEQUENCE [LARGE SCALE GENOMIC DNA]</scope>
    <source>
        <strain evidence="1 2">ALBI9_A</strain>
    </source>
</reference>
<proteinExistence type="predicted"/>
<name>A0A182FWG0_ANOAL</name>
<dbReference type="Proteomes" id="UP000069272">
    <property type="component" value="Chromosome 2L"/>
</dbReference>
<protein>
    <submittedName>
        <fullName evidence="1">Uncharacterized protein</fullName>
    </submittedName>
</protein>
<evidence type="ECO:0000313" key="2">
    <source>
        <dbReference type="Proteomes" id="UP000069272"/>
    </source>
</evidence>
<evidence type="ECO:0000313" key="1">
    <source>
        <dbReference type="EnsemblMetazoa" id="AALB014006-PA"/>
    </source>
</evidence>
<dbReference type="VEuPathDB" id="VectorBase:AALB014006"/>
<keyword evidence="2" id="KW-1185">Reference proteome</keyword>
<accession>A0A182FWG0</accession>
<organism evidence="1 2">
    <name type="scientific">Anopheles albimanus</name>
    <name type="common">New world malaria mosquito</name>
    <dbReference type="NCBI Taxonomy" id="7167"/>
    <lineage>
        <taxon>Eukaryota</taxon>
        <taxon>Metazoa</taxon>
        <taxon>Ecdysozoa</taxon>
        <taxon>Arthropoda</taxon>
        <taxon>Hexapoda</taxon>
        <taxon>Insecta</taxon>
        <taxon>Pterygota</taxon>
        <taxon>Neoptera</taxon>
        <taxon>Endopterygota</taxon>
        <taxon>Diptera</taxon>
        <taxon>Nematocera</taxon>
        <taxon>Culicoidea</taxon>
        <taxon>Culicidae</taxon>
        <taxon>Anophelinae</taxon>
        <taxon>Anopheles</taxon>
    </lineage>
</organism>
<sequence length="26" mass="2786">MCSLWCAVVLSLVWPVLPSVTHNGSS</sequence>
<dbReference type="EnsemblMetazoa" id="AALB014006-RA">
    <property type="protein sequence ID" value="AALB014006-PA"/>
    <property type="gene ID" value="AALB014006"/>
</dbReference>
<dbReference type="AlphaFoldDB" id="A0A182FWG0"/>